<comment type="caution">
    <text evidence="1">The sequence shown here is derived from an EMBL/GenBank/DDBJ whole genome shotgun (WGS) entry which is preliminary data.</text>
</comment>
<sequence length="196" mass="21802">MSEDARAHPLLWDGYALADAIREHWLAPVYPEIITLADELGECLAAGMAVWRDSYWDEARAYHDSPASMADMSDAEVNRCILAGYPEGIQSAALAVFRGLRSAEQHGGFKSFAAAIRWHCSIGDDIPDRHLYALAATIEAWWAMDSLETWLNEGLAELARIFSPLRDIGEADLLAWMDADPGRCGVCQRSCRVNRF</sequence>
<dbReference type="RefSeq" id="WP_189354514.1">
    <property type="nucleotide sequence ID" value="NZ_BMYP01000046.1"/>
</dbReference>
<organism evidence="1 2">
    <name type="scientific">Vogesella fluminis</name>
    <dbReference type="NCBI Taxonomy" id="1069161"/>
    <lineage>
        <taxon>Bacteria</taxon>
        <taxon>Pseudomonadati</taxon>
        <taxon>Pseudomonadota</taxon>
        <taxon>Betaproteobacteria</taxon>
        <taxon>Neisseriales</taxon>
        <taxon>Chromobacteriaceae</taxon>
        <taxon>Vogesella</taxon>
    </lineage>
</organism>
<evidence type="ECO:0000313" key="1">
    <source>
        <dbReference type="EMBL" id="GHD81193.1"/>
    </source>
</evidence>
<reference evidence="2" key="1">
    <citation type="journal article" date="2019" name="Int. J. Syst. Evol. Microbiol.">
        <title>The Global Catalogue of Microorganisms (GCM) 10K type strain sequencing project: providing services to taxonomists for standard genome sequencing and annotation.</title>
        <authorList>
            <consortium name="The Broad Institute Genomics Platform"/>
            <consortium name="The Broad Institute Genome Sequencing Center for Infectious Disease"/>
            <person name="Wu L."/>
            <person name="Ma J."/>
        </authorList>
    </citation>
    <scope>NUCLEOTIDE SEQUENCE [LARGE SCALE GENOMIC DNA]</scope>
    <source>
        <strain evidence="2">KCTC 23713</strain>
    </source>
</reference>
<name>A0ABQ3HBX0_9NEIS</name>
<proteinExistence type="predicted"/>
<evidence type="ECO:0000313" key="2">
    <source>
        <dbReference type="Proteomes" id="UP000662678"/>
    </source>
</evidence>
<dbReference type="EMBL" id="BMYP01000046">
    <property type="protein sequence ID" value="GHD81193.1"/>
    <property type="molecule type" value="Genomic_DNA"/>
</dbReference>
<protein>
    <submittedName>
        <fullName evidence="1">Uncharacterized protein</fullName>
    </submittedName>
</protein>
<keyword evidence="2" id="KW-1185">Reference proteome</keyword>
<gene>
    <name evidence="1" type="ORF">GCM10011419_26790</name>
</gene>
<dbReference type="Proteomes" id="UP000662678">
    <property type="component" value="Unassembled WGS sequence"/>
</dbReference>
<accession>A0ABQ3HBX0</accession>